<dbReference type="InterPro" id="IPR050248">
    <property type="entry name" value="Polysacc_deacetylase_ArnD"/>
</dbReference>
<dbReference type="SUPFAM" id="SSF88713">
    <property type="entry name" value="Glycoside hydrolase/deacetylase"/>
    <property type="match status" value="1"/>
</dbReference>
<dbReference type="STRING" id="241244.ATY39_16200"/>
<dbReference type="KEGG" id="rst:ATY39_16200"/>
<gene>
    <name evidence="4" type="ORF">ATY39_16200</name>
</gene>
<dbReference type="EMBL" id="CP014806">
    <property type="protein sequence ID" value="AMX00784.1"/>
    <property type="molecule type" value="Genomic_DNA"/>
</dbReference>
<dbReference type="OrthoDB" id="9812065at2"/>
<protein>
    <recommendedName>
        <fullName evidence="3">NodB homology domain-containing protein</fullName>
    </recommendedName>
</protein>
<feature type="domain" description="NodB homology" evidence="3">
    <location>
        <begin position="245"/>
        <end position="419"/>
    </location>
</feature>
<dbReference type="GO" id="GO:0016020">
    <property type="term" value="C:membrane"/>
    <property type="evidence" value="ECO:0007669"/>
    <property type="project" value="TreeGrafter"/>
</dbReference>
<dbReference type="InterPro" id="IPR037126">
    <property type="entry name" value="PdaC/RsiV-like_sf"/>
</dbReference>
<dbReference type="RefSeq" id="WP_066791526.1">
    <property type="nucleotide sequence ID" value="NZ_CP014806.1"/>
</dbReference>
<dbReference type="PROSITE" id="PS51677">
    <property type="entry name" value="NODB"/>
    <property type="match status" value="1"/>
</dbReference>
<dbReference type="Gene3D" id="3.90.640.20">
    <property type="entry name" value="Heat-shock cognate protein, ATPase"/>
    <property type="match status" value="1"/>
</dbReference>
<reference evidence="5" key="2">
    <citation type="submission" date="2016-03" db="EMBL/GenBank/DDBJ databases">
        <authorList>
            <person name="Ploux O."/>
        </authorList>
    </citation>
    <scope>NUCLEOTIDE SEQUENCE [LARGE SCALE GENOMIC DNA]</scope>
    <source>
        <strain evidence="5">PP9</strain>
    </source>
</reference>
<keyword evidence="5" id="KW-1185">Reference proteome</keyword>
<dbReference type="PANTHER" id="PTHR10587">
    <property type="entry name" value="GLYCOSYL TRANSFERASE-RELATED"/>
    <property type="match status" value="1"/>
</dbReference>
<proteinExistence type="predicted"/>
<reference evidence="4 5" key="1">
    <citation type="journal article" date="2016" name="Genome Announc.">
        <title>Whole-Genome Sequence of Rummeliibacillus stabekisii Strain PP9 Isolated from Antarctic Soil.</title>
        <authorList>
            <person name="da Mota F.F."/>
            <person name="Vollu R.E."/>
            <person name="Jurelevicius D."/>
            <person name="Seldin L."/>
        </authorList>
    </citation>
    <scope>NUCLEOTIDE SEQUENCE [LARGE SCALE GENOMIC DNA]</scope>
    <source>
        <strain evidence="4 5">PP9</strain>
    </source>
</reference>
<dbReference type="PANTHER" id="PTHR10587:SF133">
    <property type="entry name" value="CHITIN DEACETYLASE 1-RELATED"/>
    <property type="match status" value="1"/>
</dbReference>
<dbReference type="Pfam" id="PF01522">
    <property type="entry name" value="Polysacc_deac_1"/>
    <property type="match status" value="1"/>
</dbReference>
<evidence type="ECO:0000313" key="4">
    <source>
        <dbReference type="EMBL" id="AMX00784.1"/>
    </source>
</evidence>
<dbReference type="InterPro" id="IPR011330">
    <property type="entry name" value="Glyco_hydro/deAcase_b/a-brl"/>
</dbReference>
<keyword evidence="1" id="KW-0479">Metal-binding</keyword>
<accession>A0A143HGD5</accession>
<dbReference type="Gene3D" id="3.20.20.370">
    <property type="entry name" value="Glycoside hydrolase/deacetylase"/>
    <property type="match status" value="1"/>
</dbReference>
<evidence type="ECO:0000313" key="5">
    <source>
        <dbReference type="Proteomes" id="UP000076021"/>
    </source>
</evidence>
<dbReference type="GO" id="GO:0016810">
    <property type="term" value="F:hydrolase activity, acting on carbon-nitrogen (but not peptide) bonds"/>
    <property type="evidence" value="ECO:0007669"/>
    <property type="project" value="InterPro"/>
</dbReference>
<dbReference type="GO" id="GO:0005975">
    <property type="term" value="P:carbohydrate metabolic process"/>
    <property type="evidence" value="ECO:0007669"/>
    <property type="project" value="InterPro"/>
</dbReference>
<keyword evidence="2" id="KW-0378">Hydrolase</keyword>
<dbReference type="GO" id="GO:0046872">
    <property type="term" value="F:metal ion binding"/>
    <property type="evidence" value="ECO:0007669"/>
    <property type="project" value="UniProtKB-KW"/>
</dbReference>
<dbReference type="AlphaFoldDB" id="A0A143HGD5"/>
<dbReference type="InterPro" id="IPR002509">
    <property type="entry name" value="NODB_dom"/>
</dbReference>
<evidence type="ECO:0000256" key="1">
    <source>
        <dbReference type="ARBA" id="ARBA00022723"/>
    </source>
</evidence>
<evidence type="ECO:0000259" key="3">
    <source>
        <dbReference type="PROSITE" id="PS51677"/>
    </source>
</evidence>
<evidence type="ECO:0000256" key="2">
    <source>
        <dbReference type="ARBA" id="ARBA00022801"/>
    </source>
</evidence>
<sequence>MALIFFVSKTLINQKHGAPASNPKDKLNIVSNTTQKQTKHAGIYLVTEKAKAADKDVAYTIQFPKTPNKAFNQNVTDSVDKMRDDYLINQMTTDTKGKKSKLTISTKMIIYKKNYYSFVLTQTLNKKRKCVKTFMYDYKNKKVVLLQDIIQTKQNLGVLSRTVKGEIMSDCLIKPHRDAASVTNITRPIWGNYQEFALTKNAFIIYYNPGELSKNITGIKKYVIPLTSTTNAILAPPFKKKQPAKKIALTFDDGPSNTVTPKVLRILRKHHAKATFFMLGQQVHKYPNVAKKVYADGHEIGSHSYSHPDLRTLPIKKVKRQINQTNSEIKKATGCMPFALRPPYGAYNKRIQAQSSQPIVLWTVDTLDWKYLNSKKLLSQVKKDVYPGAIVLMHDIHLSTAQGLDAVLTYLEKRGYTFVTVPELHS</sequence>
<organism evidence="4 5">
    <name type="scientific">Rummeliibacillus stabekisii</name>
    <dbReference type="NCBI Taxonomy" id="241244"/>
    <lineage>
        <taxon>Bacteria</taxon>
        <taxon>Bacillati</taxon>
        <taxon>Bacillota</taxon>
        <taxon>Bacilli</taxon>
        <taxon>Bacillales</taxon>
        <taxon>Caryophanaceae</taxon>
        <taxon>Rummeliibacillus</taxon>
    </lineage>
</organism>
<dbReference type="Proteomes" id="UP000076021">
    <property type="component" value="Chromosome"/>
</dbReference>
<name>A0A143HGD5_9BACL</name>